<sequence>MSGAGALDAKTFTLQEFFKEVEINSMELIGKKADFKSRLNEQRSVNAWDFPYIYNETSMVKNFQGIVEAQPRTLLMV</sequence>
<name>A0A7Z6Y953_HELPX</name>
<proteinExistence type="predicted"/>
<evidence type="ECO:0000313" key="2">
    <source>
        <dbReference type="Proteomes" id="UP000276972"/>
    </source>
</evidence>
<dbReference type="Proteomes" id="UP000276972">
    <property type="component" value="Unassembled WGS sequence"/>
</dbReference>
<protein>
    <submittedName>
        <fullName evidence="1">Uncharacterized protein</fullName>
    </submittedName>
</protein>
<dbReference type="AlphaFoldDB" id="A0A7Z6Y953"/>
<reference evidence="1 2" key="1">
    <citation type="submission" date="2018-11" db="EMBL/GenBank/DDBJ databases">
        <authorList>
            <person name="Gutierrez A.J."/>
            <person name="Bravo M."/>
        </authorList>
    </citation>
    <scope>NUCLEOTIDE SEQUENCE [LARGE SCALE GENOMIC DNA]</scope>
    <source>
        <strain evidence="1 2">22388</strain>
    </source>
</reference>
<evidence type="ECO:0000313" key="1">
    <source>
        <dbReference type="EMBL" id="RPF67615.1"/>
    </source>
</evidence>
<dbReference type="EMBL" id="RPFP01000072">
    <property type="protein sequence ID" value="RPF67615.1"/>
    <property type="molecule type" value="Genomic_DNA"/>
</dbReference>
<comment type="caution">
    <text evidence="1">The sequence shown here is derived from an EMBL/GenBank/DDBJ whole genome shotgun (WGS) entry which is preliminary data.</text>
</comment>
<gene>
    <name evidence="1" type="ORF">EGV97_08470</name>
</gene>
<organism evidence="1 2">
    <name type="scientific">Helicobacter pylori</name>
    <name type="common">Campylobacter pylori</name>
    <dbReference type="NCBI Taxonomy" id="210"/>
    <lineage>
        <taxon>Bacteria</taxon>
        <taxon>Pseudomonadati</taxon>
        <taxon>Campylobacterota</taxon>
        <taxon>Epsilonproteobacteria</taxon>
        <taxon>Campylobacterales</taxon>
        <taxon>Helicobacteraceae</taxon>
        <taxon>Helicobacter</taxon>
    </lineage>
</organism>
<feature type="non-terminal residue" evidence="1">
    <location>
        <position position="77"/>
    </location>
</feature>
<accession>A0A7Z6Y953</accession>